<protein>
    <submittedName>
        <fullName evidence="1">Uncharacterized protein</fullName>
    </submittedName>
</protein>
<dbReference type="EMBL" id="WIXE01013582">
    <property type="protein sequence ID" value="KAK5974975.1"/>
    <property type="molecule type" value="Genomic_DNA"/>
</dbReference>
<organism evidence="1 2">
    <name type="scientific">Trichostrongylus colubriformis</name>
    <name type="common">Black scour worm</name>
    <dbReference type="NCBI Taxonomy" id="6319"/>
    <lineage>
        <taxon>Eukaryota</taxon>
        <taxon>Metazoa</taxon>
        <taxon>Ecdysozoa</taxon>
        <taxon>Nematoda</taxon>
        <taxon>Chromadorea</taxon>
        <taxon>Rhabditida</taxon>
        <taxon>Rhabditina</taxon>
        <taxon>Rhabditomorpha</taxon>
        <taxon>Strongyloidea</taxon>
        <taxon>Trichostrongylidae</taxon>
        <taxon>Trichostrongylus</taxon>
    </lineage>
</organism>
<dbReference type="Proteomes" id="UP001331761">
    <property type="component" value="Unassembled WGS sequence"/>
</dbReference>
<comment type="caution">
    <text evidence="1">The sequence shown here is derived from an EMBL/GenBank/DDBJ whole genome shotgun (WGS) entry which is preliminary data.</text>
</comment>
<accession>A0AAN8FDE2</accession>
<gene>
    <name evidence="1" type="ORF">GCK32_020006</name>
</gene>
<reference evidence="1 2" key="1">
    <citation type="submission" date="2019-10" db="EMBL/GenBank/DDBJ databases">
        <title>Assembly and Annotation for the nematode Trichostrongylus colubriformis.</title>
        <authorList>
            <person name="Martin J."/>
        </authorList>
    </citation>
    <scope>NUCLEOTIDE SEQUENCE [LARGE SCALE GENOMIC DNA]</scope>
    <source>
        <strain evidence="1">G859</strain>
        <tissue evidence="1">Whole worm</tissue>
    </source>
</reference>
<evidence type="ECO:0000313" key="1">
    <source>
        <dbReference type="EMBL" id="KAK5974975.1"/>
    </source>
</evidence>
<proteinExistence type="predicted"/>
<evidence type="ECO:0000313" key="2">
    <source>
        <dbReference type="Proteomes" id="UP001331761"/>
    </source>
</evidence>
<dbReference type="AlphaFoldDB" id="A0AAN8FDE2"/>
<name>A0AAN8FDE2_TRICO</name>
<sequence>MPDGKLMVEVYHHLGRRLQFPWLPLGLIRSGKNLLEVPLECIRLHDKPQRYARILSQSLKAAFIKVRDVFLAMATCAVANH</sequence>
<keyword evidence="2" id="KW-1185">Reference proteome</keyword>